<protein>
    <submittedName>
        <fullName evidence="2">Uncharacterized protein</fullName>
    </submittedName>
</protein>
<reference evidence="2" key="1">
    <citation type="submission" date="2021-01" db="EMBL/GenBank/DDBJ databases">
        <authorList>
            <person name="Corre E."/>
            <person name="Pelletier E."/>
            <person name="Niang G."/>
            <person name="Scheremetjew M."/>
            <person name="Finn R."/>
            <person name="Kale V."/>
            <person name="Holt S."/>
            <person name="Cochrane G."/>
            <person name="Meng A."/>
            <person name="Brown T."/>
            <person name="Cohen L."/>
        </authorList>
    </citation>
    <scope>NUCLEOTIDE SEQUENCE</scope>
    <source>
        <strain evidence="2">CCMP644</strain>
    </source>
</reference>
<feature type="compositionally biased region" description="Acidic residues" evidence="1">
    <location>
        <begin position="54"/>
        <end position="73"/>
    </location>
</feature>
<name>A0A6U4P6S5_HEMAN</name>
<evidence type="ECO:0000256" key="1">
    <source>
        <dbReference type="SAM" id="MobiDB-lite"/>
    </source>
</evidence>
<proteinExistence type="predicted"/>
<sequence length="99" mass="11129">MQKLSRLISGSQLGMRRHPGAQLVVGHSYEDDDELLECEELELELWLELALELECDDEDEDEDEYDDDEEDEEQGGHLSTPMAAMAMPTSLCVPGTWSG</sequence>
<feature type="region of interest" description="Disordered" evidence="1">
    <location>
        <begin position="54"/>
        <end position="99"/>
    </location>
</feature>
<dbReference type="EMBL" id="HBFX01019865">
    <property type="protein sequence ID" value="CAD8957520.1"/>
    <property type="molecule type" value="Transcribed_RNA"/>
</dbReference>
<accession>A0A6U4P6S5</accession>
<dbReference type="AlphaFoldDB" id="A0A6U4P6S5"/>
<organism evidence="2">
    <name type="scientific">Hemiselmis andersenii</name>
    <name type="common">Cryptophyte alga</name>
    <dbReference type="NCBI Taxonomy" id="464988"/>
    <lineage>
        <taxon>Eukaryota</taxon>
        <taxon>Cryptophyceae</taxon>
        <taxon>Cryptomonadales</taxon>
        <taxon>Hemiselmidaceae</taxon>
        <taxon>Hemiselmis</taxon>
    </lineage>
</organism>
<evidence type="ECO:0000313" key="2">
    <source>
        <dbReference type="EMBL" id="CAD8957520.1"/>
    </source>
</evidence>
<gene>
    <name evidence="2" type="ORF">HAND00432_LOCUS12059</name>
</gene>